<keyword evidence="7" id="KW-0325">Glycoprotein</keyword>
<evidence type="ECO:0000256" key="8">
    <source>
        <dbReference type="ARBA" id="ARBA00023295"/>
    </source>
</evidence>
<dbReference type="Gene3D" id="2.60.40.1180">
    <property type="entry name" value="Golgi alpha-mannosidase II"/>
    <property type="match status" value="2"/>
</dbReference>
<dbReference type="SUPFAM" id="SSF74650">
    <property type="entry name" value="Galactose mutarotase-like"/>
    <property type="match status" value="1"/>
</dbReference>
<dbReference type="GO" id="GO:0033919">
    <property type="term" value="F:glucan 1,3-alpha-glucosidase activity"/>
    <property type="evidence" value="ECO:0007669"/>
    <property type="project" value="EnsemblFungi"/>
</dbReference>
<evidence type="ECO:0000256" key="7">
    <source>
        <dbReference type="ARBA" id="ARBA00023180"/>
    </source>
</evidence>
<dbReference type="SUPFAM" id="SSF51011">
    <property type="entry name" value="Glycosyl hydrolase domain"/>
    <property type="match status" value="1"/>
</dbReference>
<evidence type="ECO:0000259" key="14">
    <source>
        <dbReference type="Pfam" id="PF21365"/>
    </source>
</evidence>
<dbReference type="CDD" id="cd06603">
    <property type="entry name" value="GH31_GANC_GANAB_alpha"/>
    <property type="match status" value="1"/>
</dbReference>
<dbReference type="InterPro" id="IPR011013">
    <property type="entry name" value="Gal_mutarotase_sf_dom"/>
</dbReference>
<dbReference type="InterPro" id="IPR025887">
    <property type="entry name" value="Glyco_hydro_31_N_dom"/>
</dbReference>
<accession>A0A1X2HA23</accession>
<evidence type="ECO:0000256" key="1">
    <source>
        <dbReference type="ARBA" id="ARBA00004240"/>
    </source>
</evidence>
<dbReference type="CDD" id="cd14752">
    <property type="entry name" value="GH31_N"/>
    <property type="match status" value="1"/>
</dbReference>
<dbReference type="OrthoDB" id="3237269at2759"/>
<proteinExistence type="inferred from homology"/>
<comment type="caution">
    <text evidence="15">The sequence shown here is derived from an EMBL/GenBank/DDBJ whole genome shotgun (WGS) entry which is preliminary data.</text>
</comment>
<dbReference type="Gene3D" id="3.20.20.80">
    <property type="entry name" value="Glycosidases"/>
    <property type="match status" value="1"/>
</dbReference>
<reference evidence="15 16" key="1">
    <citation type="submission" date="2016-07" db="EMBL/GenBank/DDBJ databases">
        <title>Pervasive Adenine N6-methylation of Active Genes in Fungi.</title>
        <authorList>
            <consortium name="DOE Joint Genome Institute"/>
            <person name="Mondo S.J."/>
            <person name="Dannebaum R.O."/>
            <person name="Kuo R.C."/>
            <person name="Labutti K."/>
            <person name="Haridas S."/>
            <person name="Kuo A."/>
            <person name="Salamov A."/>
            <person name="Ahrendt S.R."/>
            <person name="Lipzen A."/>
            <person name="Sullivan W."/>
            <person name="Andreopoulos W.B."/>
            <person name="Clum A."/>
            <person name="Lindquist E."/>
            <person name="Daum C."/>
            <person name="Ramamoorthy G.K."/>
            <person name="Gryganskyi A."/>
            <person name="Culley D."/>
            <person name="Magnuson J.K."/>
            <person name="James T.Y."/>
            <person name="O'Malley M.A."/>
            <person name="Stajich J.E."/>
            <person name="Spatafora J.W."/>
            <person name="Visel A."/>
            <person name="Grigoriev I.V."/>
        </authorList>
    </citation>
    <scope>NUCLEOTIDE SEQUENCE [LARGE SCALE GENOMIC DNA]</scope>
    <source>
        <strain evidence="15 16">NRRL 2496</strain>
    </source>
</reference>
<comment type="pathway">
    <text evidence="2">Glycan metabolism; N-glycan metabolism.</text>
</comment>
<dbReference type="AlphaFoldDB" id="A0A1X2HA23"/>
<evidence type="ECO:0000259" key="12">
    <source>
        <dbReference type="Pfam" id="PF01055"/>
    </source>
</evidence>
<evidence type="ECO:0000313" key="16">
    <source>
        <dbReference type="Proteomes" id="UP000242180"/>
    </source>
</evidence>
<dbReference type="PANTHER" id="PTHR22762">
    <property type="entry name" value="ALPHA-GLUCOSIDASE"/>
    <property type="match status" value="1"/>
</dbReference>
<feature type="chain" id="PRO_5012913985" description="Glucosidase II subunit alpha" evidence="11">
    <location>
        <begin position="29"/>
        <end position="950"/>
    </location>
</feature>
<dbReference type="Pfam" id="PF01055">
    <property type="entry name" value="Glyco_hydro_31_2nd"/>
    <property type="match status" value="1"/>
</dbReference>
<dbReference type="InterPro" id="IPR048395">
    <property type="entry name" value="Glyco_hydro_31_C"/>
</dbReference>
<dbReference type="InParanoid" id="A0A1X2HA23"/>
<evidence type="ECO:0000313" key="15">
    <source>
        <dbReference type="EMBL" id="ORY95490.1"/>
    </source>
</evidence>
<evidence type="ECO:0000256" key="11">
    <source>
        <dbReference type="SAM" id="SignalP"/>
    </source>
</evidence>
<keyword evidence="16" id="KW-1185">Reference proteome</keyword>
<evidence type="ECO:0000256" key="2">
    <source>
        <dbReference type="ARBA" id="ARBA00004833"/>
    </source>
</evidence>
<name>A0A1X2HA23_SYNRA</name>
<dbReference type="GO" id="GO:0006491">
    <property type="term" value="P:N-glycan processing"/>
    <property type="evidence" value="ECO:0007669"/>
    <property type="project" value="EnsemblFungi"/>
</dbReference>
<dbReference type="Pfam" id="PF21365">
    <property type="entry name" value="Glyco_hydro_31_3rd"/>
    <property type="match status" value="1"/>
</dbReference>
<evidence type="ECO:0000256" key="6">
    <source>
        <dbReference type="ARBA" id="ARBA00022824"/>
    </source>
</evidence>
<dbReference type="GO" id="GO:0017177">
    <property type="term" value="C:glucosidase II complex"/>
    <property type="evidence" value="ECO:0007669"/>
    <property type="project" value="EnsemblFungi"/>
</dbReference>
<dbReference type="InterPro" id="IPR000322">
    <property type="entry name" value="Glyco_hydro_31_TIM"/>
</dbReference>
<sequence>MRLSSRRLPCRLPLILAVWFALCGTVFAMKKEDFKTCAQSGFCRRHRAYADMASSTPSFESPYTIVTDSIYYDESRFEADVRNTETGVDLTLQLQVLQDHTARVRINEKQPIHPRYDEHGKFTLHKDPVPAETLGVSTENGEVTRFRWDDSRSILIHPKPLRIEFLVDDVPTVTLNDRSFFHFEHLRTKDTHKPKMVDQTKDDGSIEQVEAPWESDMWEETFKSWTDPKPNGPESLSMDITFHNFEHVYGIPEHASSLSLKETRGGDNAYTEPYRLYNTDVFEYALDSPTSLYGAVPFMVAHSPERSAGVFWMNPSETWIDIVKTKSDSKNTMQKVFSFGKKNEEHKSTQTHWMSEAGVLDVFVFLGPSPKDVLRQYMQLTGPPMLPQLFALGYHQCRWNYINQKDVLTVDEQFDEHDMPYDVIWLDIEYLDDRKYFTWEKTKFPDPISMEKVLDHKGRQLVVIIDPHIKRADNYRTCQEAKDKSLFVKKPTGEDYEAWCWPGQSSWVDFNKPEARQWWKEQFQFSKFDGTRENVHIWNDMNEPSIFNGPEITMQKEMIHDGNWEHRVLHNLYSLLSFGATADGVRERTAVEHRPFVLTRGFYAGAQRYGAVWTGDNMANWEALYYSNPMSLTNGMGGVVFTGADIPGFFFNPTSELLVRWYQAGVFQPFFRGHAHIDTKRREPYLVPEPYRTMTRAALRERYALLPYWYTIFYEAHKTGTPMMRPMMLEFPEDESLFAVEDQFMVGSGIMVKPVTTEGAVETDVIFAGSQPWYDMQTHAPIKLTGLHTVKAPLDKIPAYYRGGHIVARRERVRRSSHAMTLDPFTFVVALDNKGQAHGELYLDDGESYDFETGAYIHSQFTMADGVLIPVNVHENPDGKAAMEYAAKMQKVRVERLHILGVSKKPNKVQIIHGGWTSPADFEYDAALSRLTLRDPKLSVADYDWKVQLQ</sequence>
<dbReference type="GO" id="GO:0070880">
    <property type="term" value="P:fungal-type cell wall beta-glucan biosynthetic process"/>
    <property type="evidence" value="ECO:0007669"/>
    <property type="project" value="EnsemblFungi"/>
</dbReference>
<dbReference type="FunCoup" id="A0A1X2HA23">
    <property type="interactions" value="508"/>
</dbReference>
<dbReference type="Gene3D" id="2.60.40.1760">
    <property type="entry name" value="glycosyl hydrolase (family 31)"/>
    <property type="match status" value="1"/>
</dbReference>
<evidence type="ECO:0000256" key="9">
    <source>
        <dbReference type="ARBA" id="ARBA00042895"/>
    </source>
</evidence>
<dbReference type="InterPro" id="IPR017853">
    <property type="entry name" value="GH"/>
</dbReference>
<dbReference type="PANTHER" id="PTHR22762:SF54">
    <property type="entry name" value="BCDNA.GH04962"/>
    <property type="match status" value="1"/>
</dbReference>
<dbReference type="InterPro" id="IPR013780">
    <property type="entry name" value="Glyco_hydro_b"/>
</dbReference>
<dbReference type="STRING" id="13706.A0A1X2HA23"/>
<keyword evidence="8 10" id="KW-0326">Glycosidase</keyword>
<feature type="domain" description="Glycoside hydrolase family 31 TIM barrel" evidence="12">
    <location>
        <begin position="384"/>
        <end position="711"/>
    </location>
</feature>
<comment type="subcellular location">
    <subcellularLocation>
        <location evidence="1">Endoplasmic reticulum</location>
    </subcellularLocation>
</comment>
<feature type="domain" description="Glycoside hydrolase family 31 N-terminal" evidence="13">
    <location>
        <begin position="91"/>
        <end position="321"/>
    </location>
</feature>
<protein>
    <recommendedName>
        <fullName evidence="9">Glucosidase II subunit alpha</fullName>
    </recommendedName>
</protein>
<comment type="similarity">
    <text evidence="3 10">Belongs to the glycosyl hydrolase 31 family.</text>
</comment>
<feature type="signal peptide" evidence="11">
    <location>
        <begin position="1"/>
        <end position="28"/>
    </location>
</feature>
<dbReference type="EMBL" id="MCGN01000006">
    <property type="protein sequence ID" value="ORY95490.1"/>
    <property type="molecule type" value="Genomic_DNA"/>
</dbReference>
<dbReference type="GO" id="GO:0005788">
    <property type="term" value="C:endoplasmic reticulum lumen"/>
    <property type="evidence" value="ECO:0007669"/>
    <property type="project" value="EnsemblFungi"/>
</dbReference>
<dbReference type="SUPFAM" id="SSF51445">
    <property type="entry name" value="(Trans)glycosidases"/>
    <property type="match status" value="1"/>
</dbReference>
<evidence type="ECO:0000256" key="10">
    <source>
        <dbReference type="RuleBase" id="RU361185"/>
    </source>
</evidence>
<dbReference type="GO" id="GO:0030246">
    <property type="term" value="F:carbohydrate binding"/>
    <property type="evidence" value="ECO:0007669"/>
    <property type="project" value="InterPro"/>
</dbReference>
<dbReference type="Proteomes" id="UP000242180">
    <property type="component" value="Unassembled WGS sequence"/>
</dbReference>
<keyword evidence="4 11" id="KW-0732">Signal</keyword>
<keyword evidence="5 10" id="KW-0378">Hydrolase</keyword>
<dbReference type="FunFam" id="2.60.40.1180:FF:000023">
    <property type="entry name" value="neutral alpha-glucosidase AB isoform X2"/>
    <property type="match status" value="1"/>
</dbReference>
<evidence type="ECO:0000256" key="3">
    <source>
        <dbReference type="ARBA" id="ARBA00007806"/>
    </source>
</evidence>
<evidence type="ECO:0000256" key="5">
    <source>
        <dbReference type="ARBA" id="ARBA00022801"/>
    </source>
</evidence>
<keyword evidence="6" id="KW-0256">Endoplasmic reticulum</keyword>
<evidence type="ECO:0000259" key="13">
    <source>
        <dbReference type="Pfam" id="PF13802"/>
    </source>
</evidence>
<evidence type="ECO:0000256" key="4">
    <source>
        <dbReference type="ARBA" id="ARBA00022729"/>
    </source>
</evidence>
<gene>
    <name evidence="15" type="ORF">BCR43DRAFT_459287</name>
</gene>
<dbReference type="FunFam" id="3.20.20.80:FF:000039">
    <property type="entry name" value="Glucosidase, alpha neutral C"/>
    <property type="match status" value="1"/>
</dbReference>
<dbReference type="GO" id="GO:0106407">
    <property type="term" value="F:Glc2Man9GlcNAc2 oligosaccharide glucosidase activity"/>
    <property type="evidence" value="ECO:0007669"/>
    <property type="project" value="EnsemblFungi"/>
</dbReference>
<dbReference type="OMA" id="TVHQPLW"/>
<feature type="domain" description="Glycosyl hydrolase family 31 C-terminal" evidence="14">
    <location>
        <begin position="720"/>
        <end position="807"/>
    </location>
</feature>
<organism evidence="15 16">
    <name type="scientific">Syncephalastrum racemosum</name>
    <name type="common">Filamentous fungus</name>
    <dbReference type="NCBI Taxonomy" id="13706"/>
    <lineage>
        <taxon>Eukaryota</taxon>
        <taxon>Fungi</taxon>
        <taxon>Fungi incertae sedis</taxon>
        <taxon>Mucoromycota</taxon>
        <taxon>Mucoromycotina</taxon>
        <taxon>Mucoromycetes</taxon>
        <taxon>Mucorales</taxon>
        <taxon>Syncephalastraceae</taxon>
        <taxon>Syncephalastrum</taxon>
    </lineage>
</organism>
<dbReference type="Pfam" id="PF13802">
    <property type="entry name" value="Gal_mutarotas_2"/>
    <property type="match status" value="1"/>
</dbReference>